<accession>A0ABU5E7U0</accession>
<reference evidence="1 2" key="1">
    <citation type="journal article" date="2016" name="Antonie Van Leeuwenhoek">
        <title>Dongia soli sp. nov., isolated from soil from Dokdo, Korea.</title>
        <authorList>
            <person name="Kim D.U."/>
            <person name="Lee H."/>
            <person name="Kim H."/>
            <person name="Kim S.G."/>
            <person name="Ka J.O."/>
        </authorList>
    </citation>
    <scope>NUCLEOTIDE SEQUENCE [LARGE SCALE GENOMIC DNA]</scope>
    <source>
        <strain evidence="1 2">D78</strain>
    </source>
</reference>
<evidence type="ECO:0008006" key="3">
    <source>
        <dbReference type="Google" id="ProtNLM"/>
    </source>
</evidence>
<comment type="caution">
    <text evidence="1">The sequence shown here is derived from an EMBL/GenBank/DDBJ whole genome shotgun (WGS) entry which is preliminary data.</text>
</comment>
<protein>
    <recommendedName>
        <fullName evidence="3">CsbD family protein</fullName>
    </recommendedName>
</protein>
<keyword evidence="2" id="KW-1185">Reference proteome</keyword>
<name>A0ABU5E7U0_9PROT</name>
<proteinExistence type="predicted"/>
<gene>
    <name evidence="1" type="ORF">SMD27_04585</name>
</gene>
<evidence type="ECO:0000313" key="1">
    <source>
        <dbReference type="EMBL" id="MDY0882109.1"/>
    </source>
</evidence>
<dbReference type="Proteomes" id="UP001279642">
    <property type="component" value="Unassembled WGS sequence"/>
</dbReference>
<dbReference type="EMBL" id="JAXCLW010000001">
    <property type="protein sequence ID" value="MDY0882109.1"/>
    <property type="molecule type" value="Genomic_DNA"/>
</dbReference>
<sequence length="67" mass="7435">MILYFRSDYLPVTQRTIGRIGRVTGRAIEEETHGASGDQTIADTGIGQRRIERERSVFDAASGHLSD</sequence>
<dbReference type="RefSeq" id="WP_320507141.1">
    <property type="nucleotide sequence ID" value="NZ_JAXCLW010000001.1"/>
</dbReference>
<evidence type="ECO:0000313" key="2">
    <source>
        <dbReference type="Proteomes" id="UP001279642"/>
    </source>
</evidence>
<organism evidence="1 2">
    <name type="scientific">Dongia soli</name>
    <dbReference type="NCBI Taxonomy" id="600628"/>
    <lineage>
        <taxon>Bacteria</taxon>
        <taxon>Pseudomonadati</taxon>
        <taxon>Pseudomonadota</taxon>
        <taxon>Alphaproteobacteria</taxon>
        <taxon>Rhodospirillales</taxon>
        <taxon>Dongiaceae</taxon>
        <taxon>Dongia</taxon>
    </lineage>
</organism>